<dbReference type="EMBL" id="JAYMGO010000001">
    <property type="protein sequence ID" value="KAL1282134.1"/>
    <property type="molecule type" value="Genomic_DNA"/>
</dbReference>
<gene>
    <name evidence="1" type="ORF">QQF64_000937</name>
</gene>
<evidence type="ECO:0000313" key="2">
    <source>
        <dbReference type="Proteomes" id="UP001558613"/>
    </source>
</evidence>
<sequence>MVGWESSCWAGIHGPKRWKSLRRRSLTHLGRLKRQCRAPGSVMPHPCRVPNRRTEPFISVSLSVFFSSAAASPTFLRSPLPLVYRSVRMDEREDFTSF</sequence>
<dbReference type="Proteomes" id="UP001558613">
    <property type="component" value="Unassembled WGS sequence"/>
</dbReference>
<proteinExistence type="predicted"/>
<protein>
    <submittedName>
        <fullName evidence="1">Uncharacterized protein</fullName>
    </submittedName>
</protein>
<comment type="caution">
    <text evidence="1">The sequence shown here is derived from an EMBL/GenBank/DDBJ whole genome shotgun (WGS) entry which is preliminary data.</text>
</comment>
<keyword evidence="2" id="KW-1185">Reference proteome</keyword>
<reference evidence="1 2" key="1">
    <citation type="submission" date="2023-09" db="EMBL/GenBank/DDBJ databases">
        <authorList>
            <person name="Wang M."/>
        </authorList>
    </citation>
    <scope>NUCLEOTIDE SEQUENCE [LARGE SCALE GENOMIC DNA]</scope>
    <source>
        <strain evidence="1">GT-2023</strain>
        <tissue evidence="1">Liver</tissue>
    </source>
</reference>
<evidence type="ECO:0000313" key="1">
    <source>
        <dbReference type="EMBL" id="KAL1282134.1"/>
    </source>
</evidence>
<name>A0ABR3NYM5_9TELE</name>
<accession>A0ABR3NYM5</accession>
<organism evidence="1 2">
    <name type="scientific">Cirrhinus molitorella</name>
    <name type="common">mud carp</name>
    <dbReference type="NCBI Taxonomy" id="172907"/>
    <lineage>
        <taxon>Eukaryota</taxon>
        <taxon>Metazoa</taxon>
        <taxon>Chordata</taxon>
        <taxon>Craniata</taxon>
        <taxon>Vertebrata</taxon>
        <taxon>Euteleostomi</taxon>
        <taxon>Actinopterygii</taxon>
        <taxon>Neopterygii</taxon>
        <taxon>Teleostei</taxon>
        <taxon>Ostariophysi</taxon>
        <taxon>Cypriniformes</taxon>
        <taxon>Cyprinidae</taxon>
        <taxon>Labeoninae</taxon>
        <taxon>Labeonini</taxon>
        <taxon>Cirrhinus</taxon>
    </lineage>
</organism>